<reference evidence="2 3" key="1">
    <citation type="submission" date="2018-10" db="EMBL/GenBank/DDBJ databases">
        <authorList>
            <person name="Li J."/>
        </authorList>
    </citation>
    <scope>NUCLEOTIDE SEQUENCE [LARGE SCALE GENOMIC DNA]</scope>
    <source>
        <strain evidence="2 3">IF 016277</strain>
    </source>
</reference>
<name>A0A3L7A2A0_9MICO</name>
<sequence>MSLSECLAGRGVSVGELADLLVWLPPGSAFWRSVGGPMALSEASQAGRLVSHTLTMIAWSEGGRKGPKPEEIPAPPYAHEKRAEREQADRQAAAHKRRQANRKN</sequence>
<dbReference type="AlphaFoldDB" id="A0A3L7A2A0"/>
<feature type="compositionally biased region" description="Basic residues" evidence="1">
    <location>
        <begin position="93"/>
        <end position="104"/>
    </location>
</feature>
<feature type="compositionally biased region" description="Basic and acidic residues" evidence="1">
    <location>
        <begin position="62"/>
        <end position="71"/>
    </location>
</feature>
<evidence type="ECO:0000256" key="1">
    <source>
        <dbReference type="SAM" id="MobiDB-lite"/>
    </source>
</evidence>
<dbReference type="EMBL" id="RCUX01000011">
    <property type="protein sequence ID" value="RLP74349.1"/>
    <property type="molecule type" value="Genomic_DNA"/>
</dbReference>
<keyword evidence="3" id="KW-1185">Reference proteome</keyword>
<protein>
    <submittedName>
        <fullName evidence="2">Uncharacterized protein</fullName>
    </submittedName>
</protein>
<evidence type="ECO:0000313" key="3">
    <source>
        <dbReference type="Proteomes" id="UP000272503"/>
    </source>
</evidence>
<proteinExistence type="predicted"/>
<feature type="region of interest" description="Disordered" evidence="1">
    <location>
        <begin position="60"/>
        <end position="104"/>
    </location>
</feature>
<accession>A0A3L7A2A0</accession>
<organism evidence="2 3">
    <name type="scientific">Mycetocola tolaasinivorans</name>
    <dbReference type="NCBI Taxonomy" id="76635"/>
    <lineage>
        <taxon>Bacteria</taxon>
        <taxon>Bacillati</taxon>
        <taxon>Actinomycetota</taxon>
        <taxon>Actinomycetes</taxon>
        <taxon>Micrococcales</taxon>
        <taxon>Microbacteriaceae</taxon>
        <taxon>Mycetocola</taxon>
    </lineage>
</organism>
<evidence type="ECO:0000313" key="2">
    <source>
        <dbReference type="EMBL" id="RLP74349.1"/>
    </source>
</evidence>
<dbReference type="Proteomes" id="UP000272503">
    <property type="component" value="Unassembled WGS sequence"/>
</dbReference>
<feature type="compositionally biased region" description="Basic and acidic residues" evidence="1">
    <location>
        <begin position="78"/>
        <end position="89"/>
    </location>
</feature>
<gene>
    <name evidence="2" type="ORF">D9V32_13455</name>
</gene>
<comment type="caution">
    <text evidence="2">The sequence shown here is derived from an EMBL/GenBank/DDBJ whole genome shotgun (WGS) entry which is preliminary data.</text>
</comment>